<sequence length="27" mass="2839">MNKSVVSSTGRPLYATFVFSTVVGSFG</sequence>
<keyword evidence="2" id="KW-1185">Reference proteome</keyword>
<dbReference type="AlphaFoldDB" id="A0A9P0L9B7"/>
<gene>
    <name evidence="1" type="ORF">ACAOBT_LOCUS19463</name>
</gene>
<comment type="caution">
    <text evidence="1">The sequence shown here is derived from an EMBL/GenBank/DDBJ whole genome shotgun (WGS) entry which is preliminary data.</text>
</comment>
<proteinExistence type="predicted"/>
<evidence type="ECO:0000313" key="1">
    <source>
        <dbReference type="EMBL" id="CAH1990104.1"/>
    </source>
</evidence>
<reference evidence="1" key="1">
    <citation type="submission" date="2022-03" db="EMBL/GenBank/DDBJ databases">
        <authorList>
            <person name="Sayadi A."/>
        </authorList>
    </citation>
    <scope>NUCLEOTIDE SEQUENCE</scope>
</reference>
<evidence type="ECO:0000313" key="2">
    <source>
        <dbReference type="Proteomes" id="UP001152888"/>
    </source>
</evidence>
<accession>A0A9P0L9B7</accession>
<protein>
    <submittedName>
        <fullName evidence="1">Uncharacterized protein</fullName>
    </submittedName>
</protein>
<dbReference type="EMBL" id="CAKOFQ010007079">
    <property type="protein sequence ID" value="CAH1990104.1"/>
    <property type="molecule type" value="Genomic_DNA"/>
</dbReference>
<organism evidence="1 2">
    <name type="scientific">Acanthoscelides obtectus</name>
    <name type="common">Bean weevil</name>
    <name type="synonym">Bruchus obtectus</name>
    <dbReference type="NCBI Taxonomy" id="200917"/>
    <lineage>
        <taxon>Eukaryota</taxon>
        <taxon>Metazoa</taxon>
        <taxon>Ecdysozoa</taxon>
        <taxon>Arthropoda</taxon>
        <taxon>Hexapoda</taxon>
        <taxon>Insecta</taxon>
        <taxon>Pterygota</taxon>
        <taxon>Neoptera</taxon>
        <taxon>Endopterygota</taxon>
        <taxon>Coleoptera</taxon>
        <taxon>Polyphaga</taxon>
        <taxon>Cucujiformia</taxon>
        <taxon>Chrysomeloidea</taxon>
        <taxon>Chrysomelidae</taxon>
        <taxon>Bruchinae</taxon>
        <taxon>Bruchini</taxon>
        <taxon>Acanthoscelides</taxon>
    </lineage>
</organism>
<dbReference type="Proteomes" id="UP001152888">
    <property type="component" value="Unassembled WGS sequence"/>
</dbReference>
<name>A0A9P0L9B7_ACAOB</name>